<dbReference type="SUPFAM" id="SSF50370">
    <property type="entry name" value="Ricin B-like lectins"/>
    <property type="match status" value="1"/>
</dbReference>
<protein>
    <submittedName>
        <fullName evidence="1">Uncharacterized protein</fullName>
    </submittedName>
</protein>
<dbReference type="AlphaFoldDB" id="A0A8K0UWD4"/>
<comment type="caution">
    <text evidence="1">The sequence shown here is derived from an EMBL/GenBank/DDBJ whole genome shotgun (WGS) entry which is preliminary data.</text>
</comment>
<organism evidence="1 2">
    <name type="scientific">Cristinia sonorae</name>
    <dbReference type="NCBI Taxonomy" id="1940300"/>
    <lineage>
        <taxon>Eukaryota</taxon>
        <taxon>Fungi</taxon>
        <taxon>Dikarya</taxon>
        <taxon>Basidiomycota</taxon>
        <taxon>Agaricomycotina</taxon>
        <taxon>Agaricomycetes</taxon>
        <taxon>Agaricomycetidae</taxon>
        <taxon>Agaricales</taxon>
        <taxon>Pleurotineae</taxon>
        <taxon>Stephanosporaceae</taxon>
        <taxon>Cristinia</taxon>
    </lineage>
</organism>
<evidence type="ECO:0000313" key="2">
    <source>
        <dbReference type="Proteomes" id="UP000813824"/>
    </source>
</evidence>
<reference evidence="1" key="1">
    <citation type="journal article" date="2021" name="New Phytol.">
        <title>Evolutionary innovations through gain and loss of genes in the ectomycorrhizal Boletales.</title>
        <authorList>
            <person name="Wu G."/>
            <person name="Miyauchi S."/>
            <person name="Morin E."/>
            <person name="Kuo A."/>
            <person name="Drula E."/>
            <person name="Varga T."/>
            <person name="Kohler A."/>
            <person name="Feng B."/>
            <person name="Cao Y."/>
            <person name="Lipzen A."/>
            <person name="Daum C."/>
            <person name="Hundley H."/>
            <person name="Pangilinan J."/>
            <person name="Johnson J."/>
            <person name="Barry K."/>
            <person name="LaButti K."/>
            <person name="Ng V."/>
            <person name="Ahrendt S."/>
            <person name="Min B."/>
            <person name="Choi I.G."/>
            <person name="Park H."/>
            <person name="Plett J.M."/>
            <person name="Magnuson J."/>
            <person name="Spatafora J.W."/>
            <person name="Nagy L.G."/>
            <person name="Henrissat B."/>
            <person name="Grigoriev I.V."/>
            <person name="Yang Z.L."/>
            <person name="Xu J."/>
            <person name="Martin F.M."/>
        </authorList>
    </citation>
    <scope>NUCLEOTIDE SEQUENCE</scope>
    <source>
        <strain evidence="1">KKN 215</strain>
    </source>
</reference>
<dbReference type="EMBL" id="JAEVFJ010000004">
    <property type="protein sequence ID" value="KAH8105181.1"/>
    <property type="molecule type" value="Genomic_DNA"/>
</dbReference>
<gene>
    <name evidence="1" type="ORF">BXZ70DRAFT_1004706</name>
</gene>
<dbReference type="Gene3D" id="2.80.10.50">
    <property type="match status" value="1"/>
</dbReference>
<sequence>MPKDGAKYQLINIGSGLALGLGTDHHCAESRALGDEPTLNWTFHIDNEGRWKIKNQNHRYLGLKDTDMRNRWTVINREPMPTGWSVEIVDRKDPDKGVRIYYGDSTYLLQHPPETPNEFAHILLCDNSGSLHEELADRSWLLVEITSE</sequence>
<dbReference type="OrthoDB" id="10467389at2759"/>
<accession>A0A8K0UWD4</accession>
<proteinExistence type="predicted"/>
<dbReference type="InterPro" id="IPR035992">
    <property type="entry name" value="Ricin_B-like_lectins"/>
</dbReference>
<keyword evidence="2" id="KW-1185">Reference proteome</keyword>
<evidence type="ECO:0000313" key="1">
    <source>
        <dbReference type="EMBL" id="KAH8105181.1"/>
    </source>
</evidence>
<name>A0A8K0UWD4_9AGAR</name>
<dbReference type="Proteomes" id="UP000813824">
    <property type="component" value="Unassembled WGS sequence"/>
</dbReference>